<protein>
    <submittedName>
        <fullName evidence="2">Pilus assembly protein Flp/PilA</fullName>
    </submittedName>
</protein>
<dbReference type="Proteomes" id="UP000198832">
    <property type="component" value="Unassembled WGS sequence"/>
</dbReference>
<dbReference type="Pfam" id="PF04964">
    <property type="entry name" value="Flp_Fap"/>
    <property type="match status" value="1"/>
</dbReference>
<evidence type="ECO:0000313" key="2">
    <source>
        <dbReference type="EMBL" id="SFC06349.1"/>
    </source>
</evidence>
<dbReference type="InterPro" id="IPR007047">
    <property type="entry name" value="Flp_Fap"/>
</dbReference>
<keyword evidence="1" id="KW-0472">Membrane</keyword>
<reference evidence="2 3" key="1">
    <citation type="submission" date="2016-10" db="EMBL/GenBank/DDBJ databases">
        <authorList>
            <person name="de Groot N.N."/>
        </authorList>
    </citation>
    <scope>NUCLEOTIDE SEQUENCE [LARGE SCALE GENOMIC DNA]</scope>
    <source>
        <strain evidence="2 3">CGMCC 1.7056</strain>
    </source>
</reference>
<name>A0A1I1G3C6_9ACTN</name>
<keyword evidence="1" id="KW-0812">Transmembrane</keyword>
<dbReference type="AlphaFoldDB" id="A0A1I1G3C6"/>
<keyword evidence="1" id="KW-1133">Transmembrane helix</keyword>
<dbReference type="EMBL" id="FOLB01000003">
    <property type="protein sequence ID" value="SFC06349.1"/>
    <property type="molecule type" value="Genomic_DNA"/>
</dbReference>
<gene>
    <name evidence="2" type="ORF">SAMN04487968_103247</name>
</gene>
<evidence type="ECO:0000256" key="1">
    <source>
        <dbReference type="SAM" id="Phobius"/>
    </source>
</evidence>
<accession>A0A1I1G3C6</accession>
<dbReference type="STRING" id="574651.SAMN04487968_103247"/>
<proteinExistence type="predicted"/>
<evidence type="ECO:0000313" key="3">
    <source>
        <dbReference type="Proteomes" id="UP000198832"/>
    </source>
</evidence>
<keyword evidence="3" id="KW-1185">Reference proteome</keyword>
<sequence>MVDYFRILLNARMAKMEERGASAVEYGLLIAGIAAVIVVAVMALGPVVKNAFSQTCDAITSNNSNITASCKS</sequence>
<dbReference type="RefSeq" id="WP_091121334.1">
    <property type="nucleotide sequence ID" value="NZ_FOLB01000003.1"/>
</dbReference>
<feature type="transmembrane region" description="Helical" evidence="1">
    <location>
        <begin position="21"/>
        <end position="44"/>
    </location>
</feature>
<organism evidence="2 3">
    <name type="scientific">Nocardioides terrae</name>
    <dbReference type="NCBI Taxonomy" id="574651"/>
    <lineage>
        <taxon>Bacteria</taxon>
        <taxon>Bacillati</taxon>
        <taxon>Actinomycetota</taxon>
        <taxon>Actinomycetes</taxon>
        <taxon>Propionibacteriales</taxon>
        <taxon>Nocardioidaceae</taxon>
        <taxon>Nocardioides</taxon>
    </lineage>
</organism>